<gene>
    <name evidence="2" type="ORF">KL86CLO1_12300</name>
</gene>
<feature type="transmembrane region" description="Helical" evidence="1">
    <location>
        <begin position="12"/>
        <end position="33"/>
    </location>
</feature>
<name>A0A212K6V0_9FIRM</name>
<proteinExistence type="predicted"/>
<protein>
    <submittedName>
        <fullName evidence="2">Uncharacterized protein</fullName>
    </submittedName>
</protein>
<dbReference type="EMBL" id="FLUN01000001">
    <property type="protein sequence ID" value="SBW07430.1"/>
    <property type="molecule type" value="Genomic_DNA"/>
</dbReference>
<keyword evidence="1" id="KW-1133">Transmembrane helix</keyword>
<sequence length="84" mass="9372">MNDTPRGSGICRGLLGAVVTFFILDIMATEGLYLLNDSLLTIFITSAAVGAVTGLFAYHHTRIRTLEQRVEYLARQVEKLEDRK</sequence>
<organism evidence="2">
    <name type="scientific">uncultured Eubacteriales bacterium</name>
    <dbReference type="NCBI Taxonomy" id="172733"/>
    <lineage>
        <taxon>Bacteria</taxon>
        <taxon>Bacillati</taxon>
        <taxon>Bacillota</taxon>
        <taxon>Clostridia</taxon>
        <taxon>Eubacteriales</taxon>
        <taxon>environmental samples</taxon>
    </lineage>
</organism>
<feature type="transmembrane region" description="Helical" evidence="1">
    <location>
        <begin position="39"/>
        <end position="58"/>
    </location>
</feature>
<evidence type="ECO:0000313" key="2">
    <source>
        <dbReference type="EMBL" id="SBW07430.1"/>
    </source>
</evidence>
<dbReference type="AlphaFoldDB" id="A0A212K6V0"/>
<keyword evidence="1" id="KW-0472">Membrane</keyword>
<keyword evidence="1" id="KW-0812">Transmembrane</keyword>
<reference evidence="2" key="1">
    <citation type="submission" date="2016-04" db="EMBL/GenBank/DDBJ databases">
        <authorList>
            <person name="Evans L.H."/>
            <person name="Alamgir A."/>
            <person name="Owens N."/>
            <person name="Weber N.D."/>
            <person name="Virtaneva K."/>
            <person name="Barbian K."/>
            <person name="Babar A."/>
            <person name="Rosenke K."/>
        </authorList>
    </citation>
    <scope>NUCLEOTIDE SEQUENCE</scope>
    <source>
        <strain evidence="2">86</strain>
    </source>
</reference>
<accession>A0A212K6V0</accession>
<evidence type="ECO:0000256" key="1">
    <source>
        <dbReference type="SAM" id="Phobius"/>
    </source>
</evidence>